<evidence type="ECO:0000256" key="4">
    <source>
        <dbReference type="ARBA" id="ARBA00022862"/>
    </source>
</evidence>
<keyword evidence="7" id="KW-0676">Redox-active center</keyword>
<dbReference type="CDD" id="cd02970">
    <property type="entry name" value="PRX_like2"/>
    <property type="match status" value="1"/>
</dbReference>
<dbReference type="InterPro" id="IPR036249">
    <property type="entry name" value="Thioredoxin-like_sf"/>
</dbReference>
<dbReference type="Pfam" id="PF00578">
    <property type="entry name" value="AhpC-TSA"/>
    <property type="match status" value="1"/>
</dbReference>
<comment type="function">
    <text evidence="1">Thiol-specific peroxidase that catalyzes the reduction of hydrogen peroxide and organic hydroperoxides to water and alcohols, respectively. Plays a role in cell protection against oxidative stress by detoxifying peroxides and as sensor of hydrogen peroxide-mediated signaling events.</text>
</comment>
<evidence type="ECO:0000313" key="15">
    <source>
        <dbReference type="Proteomes" id="UP000199513"/>
    </source>
</evidence>
<gene>
    <name evidence="14" type="ORF">SAMN04488541_102210</name>
</gene>
<evidence type="ECO:0000256" key="5">
    <source>
        <dbReference type="ARBA" id="ARBA00023002"/>
    </source>
</evidence>
<dbReference type="PROSITE" id="PS51352">
    <property type="entry name" value="THIOREDOXIN_2"/>
    <property type="match status" value="1"/>
</dbReference>
<dbReference type="InterPro" id="IPR000866">
    <property type="entry name" value="AhpC/TSA"/>
</dbReference>
<dbReference type="EC" id="1.11.1.24" evidence="2"/>
<keyword evidence="12" id="KW-0732">Signal</keyword>
<evidence type="ECO:0000256" key="2">
    <source>
        <dbReference type="ARBA" id="ARBA00013017"/>
    </source>
</evidence>
<evidence type="ECO:0000259" key="13">
    <source>
        <dbReference type="PROSITE" id="PS51352"/>
    </source>
</evidence>
<keyword evidence="6" id="KW-1015">Disulfide bond</keyword>
<keyword evidence="5" id="KW-0560">Oxidoreductase</keyword>
<keyword evidence="4" id="KW-0049">Antioxidant</keyword>
<feature type="signal peptide" evidence="12">
    <location>
        <begin position="1"/>
        <end position="17"/>
    </location>
</feature>
<comment type="similarity">
    <text evidence="9">Belongs to the peroxiredoxin family. BCP/PrxQ subfamily.</text>
</comment>
<evidence type="ECO:0000256" key="10">
    <source>
        <dbReference type="ARBA" id="ARBA00042639"/>
    </source>
</evidence>
<name>A0A1I2H9G6_9BACT</name>
<dbReference type="PANTHER" id="PTHR42801">
    <property type="entry name" value="THIOREDOXIN-DEPENDENT PEROXIDE REDUCTASE"/>
    <property type="match status" value="1"/>
</dbReference>
<keyword evidence="15" id="KW-1185">Reference proteome</keyword>
<dbReference type="GO" id="GO:0005737">
    <property type="term" value="C:cytoplasm"/>
    <property type="evidence" value="ECO:0007669"/>
    <property type="project" value="TreeGrafter"/>
</dbReference>
<dbReference type="Gene3D" id="3.40.30.10">
    <property type="entry name" value="Glutaredoxin"/>
    <property type="match status" value="1"/>
</dbReference>
<sequence length="199" mass="21898">MRKIVLLLALLTSFAFIPTSDTIPEKPEDISPLLVGEKIPTKYLTDASGQTVDLQSTISKQATILIFYRGGWCPFCIKHLASIQTIEKELLELGWQIVAVSPDSPESLKNTIEKQNLSLPLFSDADMRLAKNMGIAFKSTYGKMLIEKSGGKNTEPLLPVPAVFAVDKNGIIRFEHINPDFKDRIPAAFLLAVAKALAN</sequence>
<feature type="domain" description="Thioredoxin" evidence="13">
    <location>
        <begin position="33"/>
        <end position="199"/>
    </location>
</feature>
<dbReference type="InterPro" id="IPR050924">
    <property type="entry name" value="Peroxiredoxin_BCP/PrxQ"/>
</dbReference>
<evidence type="ECO:0000313" key="14">
    <source>
        <dbReference type="EMBL" id="SFF25376.1"/>
    </source>
</evidence>
<evidence type="ECO:0000256" key="9">
    <source>
        <dbReference type="ARBA" id="ARBA00038489"/>
    </source>
</evidence>
<dbReference type="RefSeq" id="WP_091546003.1">
    <property type="nucleotide sequence ID" value="NZ_FONY01000022.1"/>
</dbReference>
<feature type="chain" id="PRO_5011577890" description="thioredoxin-dependent peroxiredoxin" evidence="12">
    <location>
        <begin position="18"/>
        <end position="199"/>
    </location>
</feature>
<organism evidence="14 15">
    <name type="scientific">Thermoflexibacter ruber</name>
    <dbReference type="NCBI Taxonomy" id="1003"/>
    <lineage>
        <taxon>Bacteria</taxon>
        <taxon>Pseudomonadati</taxon>
        <taxon>Bacteroidota</taxon>
        <taxon>Cytophagia</taxon>
        <taxon>Cytophagales</taxon>
        <taxon>Thermoflexibacteraceae</taxon>
        <taxon>Thermoflexibacter</taxon>
    </lineage>
</organism>
<evidence type="ECO:0000256" key="1">
    <source>
        <dbReference type="ARBA" id="ARBA00003330"/>
    </source>
</evidence>
<dbReference type="GO" id="GO:0008379">
    <property type="term" value="F:thioredoxin peroxidase activity"/>
    <property type="evidence" value="ECO:0007669"/>
    <property type="project" value="TreeGrafter"/>
</dbReference>
<dbReference type="InterPro" id="IPR013766">
    <property type="entry name" value="Thioredoxin_domain"/>
</dbReference>
<dbReference type="STRING" id="1003.SAMN04488541_102210"/>
<evidence type="ECO:0000256" key="7">
    <source>
        <dbReference type="ARBA" id="ARBA00023284"/>
    </source>
</evidence>
<reference evidence="14 15" key="1">
    <citation type="submission" date="2016-10" db="EMBL/GenBank/DDBJ databases">
        <authorList>
            <person name="de Groot N.N."/>
        </authorList>
    </citation>
    <scope>NUCLEOTIDE SEQUENCE [LARGE SCALE GENOMIC DNA]</scope>
    <source>
        <strain>GEY</strain>
        <strain evidence="15">DSM 9560</strain>
    </source>
</reference>
<keyword evidence="3" id="KW-0575">Peroxidase</keyword>
<dbReference type="PANTHER" id="PTHR42801:SF7">
    <property type="entry name" value="SLL1159 PROTEIN"/>
    <property type="match status" value="1"/>
</dbReference>
<accession>A0A1I2H9G6</accession>
<dbReference type="GO" id="GO:0045454">
    <property type="term" value="P:cell redox homeostasis"/>
    <property type="evidence" value="ECO:0007669"/>
    <property type="project" value="TreeGrafter"/>
</dbReference>
<dbReference type="GO" id="GO:0034599">
    <property type="term" value="P:cellular response to oxidative stress"/>
    <property type="evidence" value="ECO:0007669"/>
    <property type="project" value="TreeGrafter"/>
</dbReference>
<dbReference type="EMBL" id="FONY01000022">
    <property type="protein sequence ID" value="SFF25376.1"/>
    <property type="molecule type" value="Genomic_DNA"/>
</dbReference>
<evidence type="ECO:0000256" key="6">
    <source>
        <dbReference type="ARBA" id="ARBA00023157"/>
    </source>
</evidence>
<evidence type="ECO:0000256" key="8">
    <source>
        <dbReference type="ARBA" id="ARBA00032824"/>
    </source>
</evidence>
<comment type="catalytic activity">
    <reaction evidence="11">
        <text>a hydroperoxide + [thioredoxin]-dithiol = an alcohol + [thioredoxin]-disulfide + H2O</text>
        <dbReference type="Rhea" id="RHEA:62620"/>
        <dbReference type="Rhea" id="RHEA-COMP:10698"/>
        <dbReference type="Rhea" id="RHEA-COMP:10700"/>
        <dbReference type="ChEBI" id="CHEBI:15377"/>
        <dbReference type="ChEBI" id="CHEBI:29950"/>
        <dbReference type="ChEBI" id="CHEBI:30879"/>
        <dbReference type="ChEBI" id="CHEBI:35924"/>
        <dbReference type="ChEBI" id="CHEBI:50058"/>
        <dbReference type="EC" id="1.11.1.24"/>
    </reaction>
</comment>
<dbReference type="Proteomes" id="UP000199513">
    <property type="component" value="Unassembled WGS sequence"/>
</dbReference>
<proteinExistence type="inferred from homology"/>
<evidence type="ECO:0000256" key="3">
    <source>
        <dbReference type="ARBA" id="ARBA00022559"/>
    </source>
</evidence>
<dbReference type="OrthoDB" id="9809746at2"/>
<evidence type="ECO:0000256" key="11">
    <source>
        <dbReference type="ARBA" id="ARBA00049091"/>
    </source>
</evidence>
<dbReference type="SUPFAM" id="SSF52833">
    <property type="entry name" value="Thioredoxin-like"/>
    <property type="match status" value="1"/>
</dbReference>
<dbReference type="AlphaFoldDB" id="A0A1I2H9G6"/>
<evidence type="ECO:0000256" key="12">
    <source>
        <dbReference type="SAM" id="SignalP"/>
    </source>
</evidence>
<protein>
    <recommendedName>
        <fullName evidence="2">thioredoxin-dependent peroxiredoxin</fullName>
        <ecNumber evidence="2">1.11.1.24</ecNumber>
    </recommendedName>
    <alternativeName>
        <fullName evidence="8">Thioredoxin peroxidase</fullName>
    </alternativeName>
    <alternativeName>
        <fullName evidence="10">Thioredoxin-dependent peroxiredoxin Bcp</fullName>
    </alternativeName>
</protein>